<feature type="compositionally biased region" description="Basic residues" evidence="1">
    <location>
        <begin position="864"/>
        <end position="875"/>
    </location>
</feature>
<feature type="compositionally biased region" description="Basic residues" evidence="1">
    <location>
        <begin position="681"/>
        <end position="692"/>
    </location>
</feature>
<feature type="region of interest" description="Disordered" evidence="1">
    <location>
        <begin position="605"/>
        <end position="935"/>
    </location>
</feature>
<feature type="compositionally biased region" description="Basic residues" evidence="1">
    <location>
        <begin position="469"/>
        <end position="480"/>
    </location>
</feature>
<feature type="region of interest" description="Disordered" evidence="1">
    <location>
        <begin position="948"/>
        <end position="1205"/>
    </location>
</feature>
<accession>A0AA47NYP5</accession>
<dbReference type="AlphaFoldDB" id="A0AA47NYP5"/>
<evidence type="ECO:0000313" key="3">
    <source>
        <dbReference type="Proteomes" id="UP001174136"/>
    </source>
</evidence>
<feature type="compositionally biased region" description="Polar residues" evidence="1">
    <location>
        <begin position="393"/>
        <end position="405"/>
    </location>
</feature>
<feature type="compositionally biased region" description="Basic residues" evidence="1">
    <location>
        <begin position="299"/>
        <end position="312"/>
    </location>
</feature>
<feature type="compositionally biased region" description="Polar residues" evidence="1">
    <location>
        <begin position="841"/>
        <end position="850"/>
    </location>
</feature>
<dbReference type="InterPro" id="IPR013240">
    <property type="entry name" value="DNA-dir_RNA_pol1_su_RPA34"/>
</dbReference>
<gene>
    <name evidence="2" type="ORF">N1851_017999</name>
</gene>
<feature type="compositionally biased region" description="Polar residues" evidence="1">
    <location>
        <begin position="501"/>
        <end position="514"/>
    </location>
</feature>
<feature type="compositionally biased region" description="Basic residues" evidence="1">
    <location>
        <begin position="806"/>
        <end position="815"/>
    </location>
</feature>
<feature type="compositionally biased region" description="Basic and acidic residues" evidence="1">
    <location>
        <begin position="693"/>
        <end position="702"/>
    </location>
</feature>
<feature type="compositionally biased region" description="Basic residues" evidence="1">
    <location>
        <begin position="1185"/>
        <end position="1195"/>
    </location>
</feature>
<feature type="compositionally biased region" description="Basic residues" evidence="1">
    <location>
        <begin position="528"/>
        <end position="537"/>
    </location>
</feature>
<feature type="compositionally biased region" description="Basic and acidic residues" evidence="1">
    <location>
        <begin position="754"/>
        <end position="764"/>
    </location>
</feature>
<sequence length="1205" mass="133702">MAGVHVVPDFTHSDDDVTDMASGPTSPLILEDADPAMFMEISRYFEAAQGMLGNSSKVSTAAESDSGDLPVTAPVQVPRAHRYRRRPQAEATTASDESEDETLSSYQPARSSAAASRKRVKGAKKWSFQAYRAPFLEGSSFNATLPSGKRGRVFTAHQEARLKTCAVGGFFKCIRSWHRINEGRYPPASSLPAVYMDADEPLSPLSECFFKCIRSWHRVNKGRYLPASSLPAVYMDADEPLSPLSEGNETSDDDGIKVVGNEFFVKSTKRKCPRRQGRTPSSFQTKKLVRTKTVTQAKTTKRAKAVRGRGSRPVKETGSRDKNGPSSPPHPTPPEEEAAATVESTQPKDHLVIESAGDSTMLEESSGLVLQRDSSSDVTRVQEVTRPPATPCTHDNISAGSSQPNVVRESACRSPDVSERKTTTTNKSKKKICQMASESGEVAVELAPGVADEHENDNNNNDDDEEHSKIKKRKKEKKRKVAEEEDVDISFDGPWPASETPDISQPSSESTVAINNHKEDDDDEEHTKIKKRKKKKKREVEEEVDIPLEGPALETSDISQQTSVSTLTFNNNDYSLDGSVGQLVNLDIVFTHEVSAPAETATVAFKKRKRKKEKMAPCPEDPETHPEAENTEGVNPFKRPADQEVALEDGALETPDISGKTSGSAATIVLNGDDDDEEHRMRKKKKKAKKRKVTEEEKRDISFDGLCPASETPDILLPSSESTVAINNHKEGDDDDDDDEEHRKIKKRKKDKRKVTEEEKRDISFDGPWPASETPDISLPSSESTVAINNHKEGDDDDDDDEEHRKIKKRKKDKRKVTEEEKRDISFDGPWPASETPDISLPSSESTVAINNHKEDDDDEEHRKIKKRKKEKKRKVTEEEDVPCPWPALETPDISQPASANNNNADHSLDGSAGQLEDLWKPRKKSKKNKTRMTNGAVAEVNVVDAETGTLTETTTVGFKKRKSKKDKTALRPEDPETNPEAEHTEIEENPPKHPADREVECPRKKRRKQKMAETSQCASSEDTLVEGSGATSGHGKKRKHSHSFLSDDTVENHPEPKLFVASFENRRQKNKNKDKCVSASDFDREPVANGETPVESLTGPGKTVKTKKTKKKKKREREASSASVLEGNESCEGDVWGARSSAETGDDGVQKKKKKKDKKADRESESPMEVERETPDDIETAVLIKKKDKCKRNPRPPPQGSTPT</sequence>
<feature type="compositionally biased region" description="Basic and acidic residues" evidence="1">
    <location>
        <begin position="967"/>
        <end position="1003"/>
    </location>
</feature>
<feature type="compositionally biased region" description="Basic residues" evidence="1">
    <location>
        <begin position="1105"/>
        <end position="1116"/>
    </location>
</feature>
<feature type="compositionally biased region" description="Basic and acidic residues" evidence="1">
    <location>
        <begin position="1159"/>
        <end position="1176"/>
    </location>
</feature>
<dbReference type="PANTHER" id="PTHR15484">
    <property type="entry name" value="DNA-DIRECTED RNA POLYMERASE I SUBUNIT RPA34"/>
    <property type="match status" value="1"/>
</dbReference>
<organism evidence="2 3">
    <name type="scientific">Merluccius polli</name>
    <name type="common">Benguela hake</name>
    <name type="synonym">Merluccius cadenati</name>
    <dbReference type="NCBI Taxonomy" id="89951"/>
    <lineage>
        <taxon>Eukaryota</taxon>
        <taxon>Metazoa</taxon>
        <taxon>Chordata</taxon>
        <taxon>Craniata</taxon>
        <taxon>Vertebrata</taxon>
        <taxon>Euteleostomi</taxon>
        <taxon>Actinopterygii</taxon>
        <taxon>Neopterygii</taxon>
        <taxon>Teleostei</taxon>
        <taxon>Neoteleostei</taxon>
        <taxon>Acanthomorphata</taxon>
        <taxon>Zeiogadaria</taxon>
        <taxon>Gadariae</taxon>
        <taxon>Gadiformes</taxon>
        <taxon>Gadoidei</taxon>
        <taxon>Merlucciidae</taxon>
        <taxon>Merluccius</taxon>
    </lineage>
</organism>
<feature type="compositionally biased region" description="Basic and acidic residues" evidence="1">
    <location>
        <begin position="313"/>
        <end position="323"/>
    </location>
</feature>
<feature type="compositionally biased region" description="Basic and acidic residues" evidence="1">
    <location>
        <begin position="816"/>
        <end position="826"/>
    </location>
</feature>
<feature type="region of interest" description="Disordered" evidence="1">
    <location>
        <begin position="1"/>
        <end position="21"/>
    </location>
</feature>
<dbReference type="Proteomes" id="UP001174136">
    <property type="component" value="Unassembled WGS sequence"/>
</dbReference>
<dbReference type="PANTHER" id="PTHR15484:SF8">
    <property type="entry name" value="DNA-DIRECTED RNA POLYMERASE I SUBUNIT RPA34"/>
    <property type="match status" value="1"/>
</dbReference>
<dbReference type="GO" id="GO:0003723">
    <property type="term" value="F:RNA binding"/>
    <property type="evidence" value="ECO:0007669"/>
    <property type="project" value="TreeGrafter"/>
</dbReference>
<evidence type="ECO:0000313" key="2">
    <source>
        <dbReference type="EMBL" id="KAK0143796.1"/>
    </source>
</evidence>
<dbReference type="GO" id="GO:0006360">
    <property type="term" value="P:transcription by RNA polymerase I"/>
    <property type="evidence" value="ECO:0007669"/>
    <property type="project" value="InterPro"/>
</dbReference>
<proteinExistence type="predicted"/>
<feature type="compositionally biased region" description="Basic and acidic residues" evidence="1">
    <location>
        <begin position="1065"/>
        <end position="1087"/>
    </location>
</feature>
<name>A0AA47NYP5_MERPO</name>
<reference evidence="2" key="1">
    <citation type="journal article" date="2023" name="Front. Mar. Sci.">
        <title>A new Merluccius polli reference genome to investigate the effects of global change in West African waters.</title>
        <authorList>
            <person name="Mateo J.L."/>
            <person name="Blanco-Fernandez C."/>
            <person name="Garcia-Vazquez E."/>
            <person name="Machado-Schiaffino G."/>
        </authorList>
    </citation>
    <scope>NUCLEOTIDE SEQUENCE</scope>
    <source>
        <strain evidence="2">C29</strain>
        <tissue evidence="2">Fin</tissue>
    </source>
</reference>
<feature type="compositionally biased region" description="Polar residues" evidence="1">
    <location>
        <begin position="1013"/>
        <end position="1023"/>
    </location>
</feature>
<feature type="compositionally biased region" description="Polar residues" evidence="1">
    <location>
        <begin position="893"/>
        <end position="906"/>
    </location>
</feature>
<dbReference type="EMBL" id="JAOPHQ010003223">
    <property type="protein sequence ID" value="KAK0143796.1"/>
    <property type="molecule type" value="Genomic_DNA"/>
</dbReference>
<dbReference type="GO" id="GO:0005736">
    <property type="term" value="C:RNA polymerase I complex"/>
    <property type="evidence" value="ECO:0007669"/>
    <property type="project" value="TreeGrafter"/>
</dbReference>
<feature type="compositionally biased region" description="Pro residues" evidence="1">
    <location>
        <begin position="1196"/>
        <end position="1205"/>
    </location>
</feature>
<feature type="compositionally biased region" description="Polar residues" evidence="1">
    <location>
        <begin position="779"/>
        <end position="788"/>
    </location>
</feature>
<keyword evidence="3" id="KW-1185">Reference proteome</keyword>
<feature type="compositionally biased region" description="Basic residues" evidence="1">
    <location>
        <begin position="744"/>
        <end position="753"/>
    </location>
</feature>
<protein>
    <submittedName>
        <fullName evidence="2">Uncharacterized protein</fullName>
    </submittedName>
</protein>
<feature type="compositionally biased region" description="Basic residues" evidence="1">
    <location>
        <begin position="922"/>
        <end position="931"/>
    </location>
</feature>
<evidence type="ECO:0000256" key="1">
    <source>
        <dbReference type="SAM" id="MobiDB-lite"/>
    </source>
</evidence>
<feature type="region of interest" description="Disordered" evidence="1">
    <location>
        <begin position="58"/>
        <end position="116"/>
    </location>
</feature>
<feature type="region of interest" description="Disordered" evidence="1">
    <location>
        <begin position="269"/>
        <end position="560"/>
    </location>
</feature>
<comment type="caution">
    <text evidence="2">The sequence shown here is derived from an EMBL/GenBank/DDBJ whole genome shotgun (WGS) entry which is preliminary data.</text>
</comment>